<name>A0A0K8TTM0_CONLV</name>
<dbReference type="AlphaFoldDB" id="A0A0K8TTM0"/>
<dbReference type="GO" id="GO:0008200">
    <property type="term" value="F:ion channel inhibitor activity"/>
    <property type="evidence" value="ECO:0007669"/>
    <property type="project" value="InterPro"/>
</dbReference>
<organism evidence="4">
    <name type="scientific">Conus lenavati</name>
    <name type="common">Cone snail</name>
    <dbReference type="NCBI Taxonomy" id="1519839"/>
    <lineage>
        <taxon>Eukaryota</taxon>
        <taxon>Metazoa</taxon>
        <taxon>Spiralia</taxon>
        <taxon>Lophotrochozoa</taxon>
        <taxon>Mollusca</taxon>
        <taxon>Gastropoda</taxon>
        <taxon>Caenogastropoda</taxon>
        <taxon>Neogastropoda</taxon>
        <taxon>Conoidea</taxon>
        <taxon>Conidae</taxon>
        <taxon>Conus</taxon>
        <taxon>Splinoconus</taxon>
    </lineage>
</organism>
<keyword evidence="2" id="KW-0964">Secreted</keyword>
<accession>A0A0K8TTM0</accession>
<reference evidence="4" key="1">
    <citation type="submission" date="2015-04" db="EMBL/GenBank/DDBJ databases">
        <authorList>
            <person name="Syromyatnikov M.Y."/>
            <person name="Popov V.N."/>
        </authorList>
    </citation>
    <scope>NUCLEOTIDE SEQUENCE</scope>
    <source>
        <tissue evidence="4">Venom duct</tissue>
    </source>
</reference>
<evidence type="ECO:0000256" key="3">
    <source>
        <dbReference type="SAM" id="SignalP"/>
    </source>
</evidence>
<dbReference type="Pfam" id="PF02950">
    <property type="entry name" value="Conotoxin"/>
    <property type="match status" value="1"/>
</dbReference>
<comment type="subcellular location">
    <subcellularLocation>
        <location evidence="1">Secreted</location>
    </subcellularLocation>
</comment>
<evidence type="ECO:0000256" key="2">
    <source>
        <dbReference type="ARBA" id="ARBA00022525"/>
    </source>
</evidence>
<sequence>IVAVLFLTTCQLITTDYSSDEYHAVRSRDEILDTRGSTKNCSDASDGCYTRPCCAGLDCHGPNTARVCQPQ</sequence>
<feature type="chain" id="PRO_5013153258" evidence="3">
    <location>
        <begin position="16"/>
        <end position="71"/>
    </location>
</feature>
<evidence type="ECO:0000256" key="1">
    <source>
        <dbReference type="ARBA" id="ARBA00004613"/>
    </source>
</evidence>
<evidence type="ECO:0000313" key="4">
    <source>
        <dbReference type="EMBL" id="JAI17819.1"/>
    </source>
</evidence>
<feature type="non-terminal residue" evidence="4">
    <location>
        <position position="1"/>
    </location>
</feature>
<dbReference type="EMBL" id="GCVH01000074">
    <property type="protein sequence ID" value="JAI17819.1"/>
    <property type="molecule type" value="Transcribed_RNA"/>
</dbReference>
<keyword evidence="3" id="KW-0732">Signal</keyword>
<feature type="signal peptide" evidence="3">
    <location>
        <begin position="1"/>
        <end position="15"/>
    </location>
</feature>
<proteinExistence type="predicted"/>
<dbReference type="InterPro" id="IPR004214">
    <property type="entry name" value="Conotoxin"/>
</dbReference>
<protein>
    <submittedName>
        <fullName evidence="4">Conopeptide</fullName>
    </submittedName>
</protein>
<dbReference type="GO" id="GO:0005576">
    <property type="term" value="C:extracellular region"/>
    <property type="evidence" value="ECO:0007669"/>
    <property type="project" value="UniProtKB-SubCell"/>
</dbReference>